<evidence type="ECO:0000256" key="7">
    <source>
        <dbReference type="PIRNR" id="PIRNR006298"/>
    </source>
</evidence>
<evidence type="ECO:0000259" key="9">
    <source>
        <dbReference type="Pfam" id="PF04138"/>
    </source>
</evidence>
<evidence type="ECO:0000256" key="4">
    <source>
        <dbReference type="ARBA" id="ARBA00022989"/>
    </source>
</evidence>
<name>A0ABU8DF74_ERWAP</name>
<keyword evidence="5 8" id="KW-0472">Membrane</keyword>
<comment type="subcellular location">
    <subcellularLocation>
        <location evidence="1">Membrane</location>
        <topology evidence="1">Multi-pass membrane protein</topology>
    </subcellularLocation>
</comment>
<keyword evidence="11" id="KW-1185">Reference proteome</keyword>
<reference evidence="10 11" key="1">
    <citation type="submission" date="2024-02" db="EMBL/GenBank/DDBJ databases">
        <title>First report Erwinia aphidicola in onion in Chile.</title>
        <authorList>
            <person name="Valenzuela M."/>
            <person name="Pena M."/>
            <person name="Dutta B."/>
        </authorList>
    </citation>
    <scope>NUCLEOTIDE SEQUENCE [LARGE SCALE GENOMIC DNA]</scope>
    <source>
        <strain evidence="10 11">QCJ3A</strain>
    </source>
</reference>
<dbReference type="Proteomes" id="UP001306592">
    <property type="component" value="Unassembled WGS sequence"/>
</dbReference>
<feature type="domain" description="GtrA/DPMS transmembrane" evidence="9">
    <location>
        <begin position="7"/>
        <end position="115"/>
    </location>
</feature>
<dbReference type="PANTHER" id="PTHR38459:SF1">
    <property type="entry name" value="PROPHAGE BACTOPRENOL-LINKED GLUCOSE TRANSLOCASE HOMOLOG"/>
    <property type="match status" value="1"/>
</dbReference>
<proteinExistence type="inferred from homology"/>
<comment type="caution">
    <text evidence="10">The sequence shown here is derived from an EMBL/GenBank/DDBJ whole genome shotgun (WGS) entry which is preliminary data.</text>
</comment>
<evidence type="ECO:0000256" key="2">
    <source>
        <dbReference type="ARBA" id="ARBA00022448"/>
    </source>
</evidence>
<organism evidence="10 11">
    <name type="scientific">Erwinia aphidicola</name>
    <dbReference type="NCBI Taxonomy" id="68334"/>
    <lineage>
        <taxon>Bacteria</taxon>
        <taxon>Pseudomonadati</taxon>
        <taxon>Pseudomonadota</taxon>
        <taxon>Gammaproteobacteria</taxon>
        <taxon>Enterobacterales</taxon>
        <taxon>Erwiniaceae</taxon>
        <taxon>Erwinia</taxon>
    </lineage>
</organism>
<comment type="function">
    <text evidence="6 7">Involved in O antigen modification. Involved in the translocation of bactoprenol-linked glucose across the cytoplasmic membrane.</text>
</comment>
<feature type="transmembrane region" description="Helical" evidence="8">
    <location>
        <begin position="64"/>
        <end position="83"/>
    </location>
</feature>
<gene>
    <name evidence="10" type="ORF">V8N49_10865</name>
</gene>
<dbReference type="InterPro" id="IPR016480">
    <property type="entry name" value="Glc_translocase_bactprenl-link"/>
</dbReference>
<dbReference type="EMBL" id="JBANEI010000006">
    <property type="protein sequence ID" value="MEI2682158.1"/>
    <property type="molecule type" value="Genomic_DNA"/>
</dbReference>
<evidence type="ECO:0000313" key="10">
    <source>
        <dbReference type="EMBL" id="MEI2682158.1"/>
    </source>
</evidence>
<dbReference type="PIRSF" id="PIRSF006298">
    <property type="entry name" value="GtrA_prd"/>
    <property type="match status" value="1"/>
</dbReference>
<keyword evidence="3 8" id="KW-0812">Transmembrane</keyword>
<evidence type="ECO:0000313" key="11">
    <source>
        <dbReference type="Proteomes" id="UP001306592"/>
    </source>
</evidence>
<dbReference type="RefSeq" id="WP_336203100.1">
    <property type="nucleotide sequence ID" value="NZ_JBANEI010000006.1"/>
</dbReference>
<keyword evidence="2 7" id="KW-0813">Transport</keyword>
<evidence type="ECO:0000256" key="5">
    <source>
        <dbReference type="ARBA" id="ARBA00023136"/>
    </source>
</evidence>
<accession>A0ABU8DF74</accession>
<feature type="transmembrane region" description="Helical" evidence="8">
    <location>
        <begin position="38"/>
        <end position="57"/>
    </location>
</feature>
<sequence>MLILFKRYASIGVINTLLHWAIFFVVHSFGVSQAQSNMVAFLVSVTFSYFANARFTFKKQATSYSYMIFIAFMGAMAGITGKASDCMQLPSIVTLVVFSALSLVIGFFYSKNIVFRARK</sequence>
<dbReference type="InterPro" id="IPR051401">
    <property type="entry name" value="GtrA_CellWall_Glycosyl"/>
</dbReference>
<dbReference type="Pfam" id="PF04138">
    <property type="entry name" value="GtrA_DPMS_TM"/>
    <property type="match status" value="1"/>
</dbReference>
<protein>
    <recommendedName>
        <fullName evidence="7">Bactoprenol-linked glucose translocase</fullName>
    </recommendedName>
</protein>
<feature type="transmembrane region" description="Helical" evidence="8">
    <location>
        <begin position="12"/>
        <end position="32"/>
    </location>
</feature>
<evidence type="ECO:0000256" key="1">
    <source>
        <dbReference type="ARBA" id="ARBA00004141"/>
    </source>
</evidence>
<keyword evidence="4 8" id="KW-1133">Transmembrane helix</keyword>
<evidence type="ECO:0000256" key="8">
    <source>
        <dbReference type="SAM" id="Phobius"/>
    </source>
</evidence>
<dbReference type="InterPro" id="IPR007267">
    <property type="entry name" value="GtrA_DPMS_TM"/>
</dbReference>
<evidence type="ECO:0000256" key="6">
    <source>
        <dbReference type="ARBA" id="ARBA00025595"/>
    </source>
</evidence>
<dbReference type="PANTHER" id="PTHR38459">
    <property type="entry name" value="PROPHAGE BACTOPRENOL-LINKED GLUCOSE TRANSLOCASE HOMOLOG"/>
    <property type="match status" value="1"/>
</dbReference>
<comment type="similarity">
    <text evidence="7">Belongs to the gtrA family.</text>
</comment>
<feature type="transmembrane region" description="Helical" evidence="8">
    <location>
        <begin position="89"/>
        <end position="109"/>
    </location>
</feature>
<evidence type="ECO:0000256" key="3">
    <source>
        <dbReference type="ARBA" id="ARBA00022692"/>
    </source>
</evidence>